<dbReference type="FunFam" id="2.60.40.1120:FF:000003">
    <property type="entry name" value="Outer membrane protein Omp121"/>
    <property type="match status" value="1"/>
</dbReference>
<evidence type="ECO:0000256" key="3">
    <source>
        <dbReference type="ARBA" id="ARBA00023136"/>
    </source>
</evidence>
<proteinExistence type="inferred from homology"/>
<feature type="domain" description="Secretin/TonB short N-terminal" evidence="6">
    <location>
        <begin position="101"/>
        <end position="151"/>
    </location>
</feature>
<dbReference type="GO" id="GO:0015344">
    <property type="term" value="F:siderophore uptake transmembrane transporter activity"/>
    <property type="evidence" value="ECO:0007669"/>
    <property type="project" value="TreeGrafter"/>
</dbReference>
<dbReference type="InterPro" id="IPR037066">
    <property type="entry name" value="Plug_dom_sf"/>
</dbReference>
<dbReference type="Proteomes" id="UP000184509">
    <property type="component" value="Unassembled WGS sequence"/>
</dbReference>
<evidence type="ECO:0000256" key="4">
    <source>
        <dbReference type="ARBA" id="ARBA00023237"/>
    </source>
</evidence>
<dbReference type="GO" id="GO:0009279">
    <property type="term" value="C:cell outer membrane"/>
    <property type="evidence" value="ECO:0007669"/>
    <property type="project" value="UniProtKB-SubCell"/>
</dbReference>
<dbReference type="NCBIfam" id="TIGR04057">
    <property type="entry name" value="SusC_RagA_signa"/>
    <property type="match status" value="1"/>
</dbReference>
<keyword evidence="4 5" id="KW-0998">Cell outer membrane</keyword>
<keyword evidence="5" id="KW-0812">Transmembrane</keyword>
<keyword evidence="2" id="KW-0732">Signal</keyword>
<evidence type="ECO:0000259" key="6">
    <source>
        <dbReference type="SMART" id="SM00965"/>
    </source>
</evidence>
<dbReference type="InterPro" id="IPR039426">
    <property type="entry name" value="TonB-dep_rcpt-like"/>
</dbReference>
<dbReference type="PANTHER" id="PTHR30069">
    <property type="entry name" value="TONB-DEPENDENT OUTER MEMBRANE RECEPTOR"/>
    <property type="match status" value="1"/>
</dbReference>
<dbReference type="PROSITE" id="PS52016">
    <property type="entry name" value="TONB_DEPENDENT_REC_3"/>
    <property type="match status" value="1"/>
</dbReference>
<dbReference type="InterPro" id="IPR008969">
    <property type="entry name" value="CarboxyPept-like_regulatory"/>
</dbReference>
<dbReference type="EMBL" id="FQTV01000020">
    <property type="protein sequence ID" value="SHG00782.1"/>
    <property type="molecule type" value="Genomic_DNA"/>
</dbReference>
<name>A0A1M5GBC7_9BACE</name>
<evidence type="ECO:0000313" key="7">
    <source>
        <dbReference type="EMBL" id="SHG00782.1"/>
    </source>
</evidence>
<dbReference type="InterPro" id="IPR011662">
    <property type="entry name" value="Secretin/TonB_short_N"/>
</dbReference>
<dbReference type="RefSeq" id="WP_245797133.1">
    <property type="nucleotide sequence ID" value="NZ_FQTV01000020.1"/>
</dbReference>
<protein>
    <submittedName>
        <fullName evidence="7">TonB-linked outer membrane protein, SusC/RagA family</fullName>
    </submittedName>
</protein>
<dbReference type="SMART" id="SM00965">
    <property type="entry name" value="STN"/>
    <property type="match status" value="1"/>
</dbReference>
<evidence type="ECO:0000313" key="8">
    <source>
        <dbReference type="Proteomes" id="UP000184509"/>
    </source>
</evidence>
<dbReference type="Pfam" id="PF07660">
    <property type="entry name" value="STN"/>
    <property type="match status" value="1"/>
</dbReference>
<dbReference type="GO" id="GO:0044718">
    <property type="term" value="P:siderophore transmembrane transport"/>
    <property type="evidence" value="ECO:0007669"/>
    <property type="project" value="TreeGrafter"/>
</dbReference>
<evidence type="ECO:0000256" key="5">
    <source>
        <dbReference type="PROSITE-ProRule" id="PRU01360"/>
    </source>
</evidence>
<accession>A0A1M5GBC7</accession>
<dbReference type="Gene3D" id="3.55.50.30">
    <property type="match status" value="1"/>
</dbReference>
<dbReference type="AlphaFoldDB" id="A0A1M5GBC7"/>
<keyword evidence="5" id="KW-1134">Transmembrane beta strand</keyword>
<comment type="subcellular location">
    <subcellularLocation>
        <location evidence="5">Cell outer membrane</location>
        <topology evidence="5">Multi-pass membrane protein</topology>
    </subcellularLocation>
</comment>
<gene>
    <name evidence="7" type="ORF">SAMN05444405_1206</name>
</gene>
<organism evidence="7 8">
    <name type="scientific">Bacteroides luti</name>
    <dbReference type="NCBI Taxonomy" id="1297750"/>
    <lineage>
        <taxon>Bacteria</taxon>
        <taxon>Pseudomonadati</taxon>
        <taxon>Bacteroidota</taxon>
        <taxon>Bacteroidia</taxon>
        <taxon>Bacteroidales</taxon>
        <taxon>Bacteroidaceae</taxon>
        <taxon>Bacteroides</taxon>
    </lineage>
</organism>
<dbReference type="InterPro" id="IPR023997">
    <property type="entry name" value="TonB-dep_OMP_SusC/RagA_CS"/>
</dbReference>
<dbReference type="Pfam" id="PF13715">
    <property type="entry name" value="CarbopepD_reg_2"/>
    <property type="match status" value="1"/>
</dbReference>
<keyword evidence="8" id="KW-1185">Reference proteome</keyword>
<dbReference type="FunFam" id="2.170.130.10:FF:000003">
    <property type="entry name" value="SusC/RagA family TonB-linked outer membrane protein"/>
    <property type="match status" value="1"/>
</dbReference>
<comment type="similarity">
    <text evidence="5">Belongs to the TonB-dependent receptor family.</text>
</comment>
<sequence>MPTGIGVPIGIQLTQFVSQNVLITNFCKDMKNIPLLGFHHYENPQINHFFRIMKVTTFFLFFFVFCLMAENSNSQSARVNISKNDVALEAVLNEIESQTNYLFIYNNNVNVSHKVSVNSKGKPVSEILDNLLKNTDIDYSMEGTHIILSNSGKTKSTAVAQQNNKINISGKITDEQGEPIIGANIKVKGTTDGTVSDFEGNFNLKITNPRSILQVTFIGYNTAEIALNGKTHVTVKLAEDRKILDEVVVVGYGSQKKVTLTGAVSAIKSDELLTTKNENAQNMLTGKVSGVRVVQKSSEPGEFNNTFDIRGLGNPLIIIDGVPRDNITRLDPNDIESLSVLKDASAAIYGVRAANGVVLITTKKGKAGTVDLDYNGSVGWQSPSGSPKSVSAAEWMILANEKKMHNVNGGTLRYSLAEIEEYASGKKQSTDWYDAVMRKNAPQTQHNISATGGNDKTQYYVSAGYEYQESFLRSNSLNYERYNVRSNVTSKISDRLKVELQISGIMDEKNQPYESADWIIRSFQRAAPIQPIYANNNPAYIQEGTVDGSNPVAMMDADICGYKKFNNKWFQSSFSAEYDVPYLTGLKAKAMLSYDYRNSDNKSYMKEYQLYKYDEAADKYNAVTHQSPSKIRREFYSKDMVLYQLSLNYNHTFNSSHNVNALVLLEGQKRNGDNFYAQRELALGLDQLFAGNSKNQEGNMSTGSGDLYKEANMGLVGRLGYDFKSKYLAEFSFRYDGSSKFASGHQWGFFPSVSGGWRISEEGFWKDSKLNFINNMKVRASYGRMGDDSASSYQFVTGYTYPAGGSNNQLPGGSVFDGTFVNSSVNKGIANQNITWFVAKTFDVGFDMEAWNGLLGVSADYFTRDRSGLLTTRAMSLPVVVGASLPQENLNGDFTNGLELELNHRNHIGDFKYNAKGIFSITRTQNTYQEMSAKGNSYDNWRNNSNDRYQNIWWGYGSNGIYQSYQDIANSSVYASRSTLPGDYIYEDWNGDGIISDLDRHPISFSGTPIVNFGLTLGAEWKGFDLNLLFQGSTMNYVSYVEQLIEPMWGSDYSNALAMFLDRWHPADPSADPYDPNTQWVSGDLAYTGSVPESDSKFRIHNASYVRLKSAELGYTLPSALTKKVGIKSVRMFVNGYNLFTLSSMKYIDPEHPSDSYGNLYPLNRTISLGLNVKF</sequence>
<reference evidence="7 8" key="1">
    <citation type="submission" date="2016-11" db="EMBL/GenBank/DDBJ databases">
        <authorList>
            <person name="Jaros S."/>
            <person name="Januszkiewicz K."/>
            <person name="Wedrychowicz H."/>
        </authorList>
    </citation>
    <scope>NUCLEOTIDE SEQUENCE [LARGE SCALE GENOMIC DNA]</scope>
    <source>
        <strain evidence="7 8">DSM 26991</strain>
    </source>
</reference>
<dbReference type="InterPro" id="IPR012910">
    <property type="entry name" value="Plug_dom"/>
</dbReference>
<dbReference type="Gene3D" id="2.170.130.10">
    <property type="entry name" value="TonB-dependent receptor, plug domain"/>
    <property type="match status" value="1"/>
</dbReference>
<dbReference type="PANTHER" id="PTHR30069:SF29">
    <property type="entry name" value="HEMOGLOBIN AND HEMOGLOBIN-HAPTOGLOBIN-BINDING PROTEIN 1-RELATED"/>
    <property type="match status" value="1"/>
</dbReference>
<keyword evidence="1 5" id="KW-0813">Transport</keyword>
<evidence type="ECO:0000256" key="2">
    <source>
        <dbReference type="ARBA" id="ARBA00022729"/>
    </source>
</evidence>
<dbReference type="InterPro" id="IPR023996">
    <property type="entry name" value="TonB-dep_OMP_SusC/RagA"/>
</dbReference>
<dbReference type="SUPFAM" id="SSF56935">
    <property type="entry name" value="Porins"/>
    <property type="match status" value="1"/>
</dbReference>
<dbReference type="SUPFAM" id="SSF49464">
    <property type="entry name" value="Carboxypeptidase regulatory domain-like"/>
    <property type="match status" value="1"/>
</dbReference>
<dbReference type="NCBIfam" id="TIGR04056">
    <property type="entry name" value="OMP_RagA_SusC"/>
    <property type="match status" value="1"/>
</dbReference>
<dbReference type="Pfam" id="PF07715">
    <property type="entry name" value="Plug"/>
    <property type="match status" value="1"/>
</dbReference>
<dbReference type="Gene3D" id="2.60.40.1120">
    <property type="entry name" value="Carboxypeptidase-like, regulatory domain"/>
    <property type="match status" value="1"/>
</dbReference>
<dbReference type="STRING" id="1297750.SAMN05444405_1206"/>
<keyword evidence="3 5" id="KW-0472">Membrane</keyword>
<evidence type="ECO:0000256" key="1">
    <source>
        <dbReference type="ARBA" id="ARBA00022448"/>
    </source>
</evidence>